<name>A0A494TGH2_SPHPE</name>
<protein>
    <submittedName>
        <fullName evidence="2">DUF4402 domain-containing protein</fullName>
    </submittedName>
</protein>
<reference evidence="2 3" key="1">
    <citation type="submission" date="2018-09" db="EMBL/GenBank/DDBJ databases">
        <title>Sphingomonas peninsula sp. nov., isolated from fildes peninsula, Antarctic soil.</title>
        <authorList>
            <person name="Yingchao G."/>
        </authorList>
    </citation>
    <scope>NUCLEOTIDE SEQUENCE [LARGE SCALE GENOMIC DNA]</scope>
    <source>
        <strain evidence="2 3">YZ-8</strain>
    </source>
</reference>
<sequence length="162" mass="16304">MACALVILGCGTSLPACAGVATAKASVTTLRKLSLLNLTDLDFATNIAGTTAGTVTIDPDDDTRTNTGGTIAAGGTPQAAKFYTYGGALQNLQVNRGALPVLARVGGGATMNVTGLTLNGPVLRFLNAAGLLDLRVGATLAVGPNQLPGAYTGTFQIIVTYY</sequence>
<feature type="signal peptide" evidence="1">
    <location>
        <begin position="1"/>
        <end position="18"/>
    </location>
</feature>
<keyword evidence="3" id="KW-1185">Reference proteome</keyword>
<dbReference type="EMBL" id="CP032829">
    <property type="protein sequence ID" value="AYJ86534.1"/>
    <property type="molecule type" value="Genomic_DNA"/>
</dbReference>
<organism evidence="2 3">
    <name type="scientific">Sphingomonas paeninsulae</name>
    <dbReference type="NCBI Taxonomy" id="2319844"/>
    <lineage>
        <taxon>Bacteria</taxon>
        <taxon>Pseudomonadati</taxon>
        <taxon>Pseudomonadota</taxon>
        <taxon>Alphaproteobacteria</taxon>
        <taxon>Sphingomonadales</taxon>
        <taxon>Sphingomonadaceae</taxon>
        <taxon>Sphingomonas</taxon>
    </lineage>
</organism>
<dbReference type="Pfam" id="PF14352">
    <property type="entry name" value="DUF4402"/>
    <property type="match status" value="1"/>
</dbReference>
<keyword evidence="1" id="KW-0732">Signal</keyword>
<dbReference type="KEGG" id="spha:D3Y57_11825"/>
<dbReference type="Proteomes" id="UP000276254">
    <property type="component" value="Chromosome"/>
</dbReference>
<dbReference type="OrthoDB" id="7576381at2"/>
<accession>A0A494TGH2</accession>
<proteinExistence type="predicted"/>
<evidence type="ECO:0000256" key="1">
    <source>
        <dbReference type="SAM" id="SignalP"/>
    </source>
</evidence>
<gene>
    <name evidence="2" type="ORF">D3Y57_11825</name>
</gene>
<feature type="chain" id="PRO_5019816795" evidence="1">
    <location>
        <begin position="19"/>
        <end position="162"/>
    </location>
</feature>
<dbReference type="InterPro" id="IPR025514">
    <property type="entry name" value="DUF4402"/>
</dbReference>
<dbReference type="AlphaFoldDB" id="A0A494TGH2"/>
<evidence type="ECO:0000313" key="2">
    <source>
        <dbReference type="EMBL" id="AYJ86534.1"/>
    </source>
</evidence>
<evidence type="ECO:0000313" key="3">
    <source>
        <dbReference type="Proteomes" id="UP000276254"/>
    </source>
</evidence>